<reference evidence="2 3" key="1">
    <citation type="journal article" date="2018" name="MBio">
        <title>Comparative Genomics Reveals the Core Gene Toolbox for the Fungus-Insect Symbiosis.</title>
        <authorList>
            <person name="Wang Y."/>
            <person name="Stata M."/>
            <person name="Wang W."/>
            <person name="Stajich J.E."/>
            <person name="White M.M."/>
            <person name="Moncalvo J.M."/>
        </authorList>
    </citation>
    <scope>NUCLEOTIDE SEQUENCE [LARGE SCALE GENOMIC DNA]</scope>
    <source>
        <strain evidence="2 3">AUS-77-4</strain>
    </source>
</reference>
<dbReference type="EMBL" id="MBFT01000485">
    <property type="protein sequence ID" value="PVU90367.1"/>
    <property type="molecule type" value="Genomic_DNA"/>
</dbReference>
<name>A0A2T9YDE7_9FUNG</name>
<dbReference type="OrthoDB" id="43122at2759"/>
<dbReference type="STRING" id="61424.A0A2T9YDE7"/>
<feature type="region of interest" description="Disordered" evidence="1">
    <location>
        <begin position="191"/>
        <end position="225"/>
    </location>
</feature>
<feature type="region of interest" description="Disordered" evidence="1">
    <location>
        <begin position="414"/>
        <end position="449"/>
    </location>
</feature>
<dbReference type="PANTHER" id="PTHR38700:SF1">
    <property type="entry name" value="PH DOMAIN-CONTAINING PROTEIN"/>
    <property type="match status" value="1"/>
</dbReference>
<dbReference type="AlphaFoldDB" id="A0A2T9YDE7"/>
<dbReference type="SUPFAM" id="SSF50729">
    <property type="entry name" value="PH domain-like"/>
    <property type="match status" value="1"/>
</dbReference>
<feature type="region of interest" description="Disordered" evidence="1">
    <location>
        <begin position="366"/>
        <end position="394"/>
    </location>
</feature>
<organism evidence="2 3">
    <name type="scientific">Furculomyces boomerangus</name>
    <dbReference type="NCBI Taxonomy" id="61424"/>
    <lineage>
        <taxon>Eukaryota</taxon>
        <taxon>Fungi</taxon>
        <taxon>Fungi incertae sedis</taxon>
        <taxon>Zoopagomycota</taxon>
        <taxon>Kickxellomycotina</taxon>
        <taxon>Harpellomycetes</taxon>
        <taxon>Harpellales</taxon>
        <taxon>Harpellaceae</taxon>
        <taxon>Furculomyces</taxon>
    </lineage>
</organism>
<keyword evidence="3" id="KW-1185">Reference proteome</keyword>
<dbReference type="Proteomes" id="UP000245699">
    <property type="component" value="Unassembled WGS sequence"/>
</dbReference>
<feature type="compositionally biased region" description="Polar residues" evidence="1">
    <location>
        <begin position="242"/>
        <end position="252"/>
    </location>
</feature>
<dbReference type="Gene3D" id="2.30.29.30">
    <property type="entry name" value="Pleckstrin-homology domain (PH domain)/Phosphotyrosine-binding domain (PTB)"/>
    <property type="match status" value="1"/>
</dbReference>
<dbReference type="Gene3D" id="3.10.20.90">
    <property type="entry name" value="Phosphatidylinositol 3-kinase Catalytic Subunit, Chain A, domain 1"/>
    <property type="match status" value="1"/>
</dbReference>
<feature type="region of interest" description="Disordered" evidence="1">
    <location>
        <begin position="520"/>
        <end position="564"/>
    </location>
</feature>
<gene>
    <name evidence="2" type="ORF">BB559_004665</name>
</gene>
<feature type="region of interest" description="Disordered" evidence="1">
    <location>
        <begin position="242"/>
        <end position="261"/>
    </location>
</feature>
<dbReference type="InterPro" id="IPR011993">
    <property type="entry name" value="PH-like_dom_sf"/>
</dbReference>
<sequence length="1065" mass="120063">MHKNTPLYDLSSSDEDLPLSKITSNLKKKHSLKISSRFDSKIPHHSNSLNQFPNSHKNAQFNSPLAQNNYHTLQNSKELNAFAPSQIIHNKSPPNPGTSININEDNNYILSYLDINSDNENLQTNITNSPKDPNNSNTTNININPTKKISETFKDVKRKNKLFANANLPSELSSNSSSLLSHKTTYNIKDGNDFYNPHNPSSDSFNNIHNNTYQNTAPLSPKSNDFSSESLADIYKIDPYKTSFNPPLNRNNSKSRKFLGTTNDQELSSIKYSSKYTPQLDNKSNHSSSSNLVLKAEPTLDASYAKSPPILPNYNNDKDYNFTVRSASKLDYLTSSDASLYISAIDANISQNSKLYQFDYPKSSGINDLDDDNQITKSDNNQQSSSEIPIVNSRDKKSNFVAPQRLASLNLIESLEPRNKKPNNHQMFPLDKTHSKDQLPPPSTSLGIEPVLVPKPDLLDEKNSIPSSSFSFSKILITDYSNIDDLVSELTEYSNDVIGSQKKISSSLIRSTAFSPYIPVSDKHPPPLSDQKTTNINIDNSTDEILKPPANTSPKKDNEPTSETLKKQTATKILSKFELEKISFKIYIGSTLKYYPLVTASFTSIQTILEELSSLGIIDSENKTWSIYEVIPTFGIERPINVWEGVGDIFKSWESSSNNYLIIRPFYMHTKLLLANSVTPNNMVYTDSLQFRLNKSKWIKHDFTLSGLKFEAVKQKKSKLASFVAHLDMHNIYIPYSSVKGSPTKFIFGLKPNIPSHLFEKPEVDYIKWFCAHNEEVYSRWVHMLRMSINQHKFRFSFYERCFSSNETPKENKIQLPSRPLVNIEQSHKENNFVSPENSSSIENDPTINQETSDISFSTFSNIPIQKLLEIMNSVQEDIEFIGMPYLKKLGLTGFHPNDSVIDGPTLNQYSFQNEPSEMESLEKTSFVPGSLLEKVTTENQKREVVVDTNNFDEVFKKGSLLSRAPPNNIKTTTGKGARLSPDFTKGSLLQGLQQKPQRVPKTRAFGQPLVDISSDIPIPQIGALRKLTPENEKNISGTKHINDGPLIVLDSKPDSYGKLSRKKF</sequence>
<proteinExistence type="predicted"/>
<dbReference type="InterPro" id="IPR029071">
    <property type="entry name" value="Ubiquitin-like_domsf"/>
</dbReference>
<evidence type="ECO:0008006" key="4">
    <source>
        <dbReference type="Google" id="ProtNLM"/>
    </source>
</evidence>
<accession>A0A2T9YDE7</accession>
<evidence type="ECO:0000313" key="2">
    <source>
        <dbReference type="EMBL" id="PVU90367.1"/>
    </source>
</evidence>
<dbReference type="PANTHER" id="PTHR38700">
    <property type="entry name" value="YALI0E22418P"/>
    <property type="match status" value="1"/>
</dbReference>
<evidence type="ECO:0000256" key="1">
    <source>
        <dbReference type="SAM" id="MobiDB-lite"/>
    </source>
</evidence>
<evidence type="ECO:0000313" key="3">
    <source>
        <dbReference type="Proteomes" id="UP000245699"/>
    </source>
</evidence>
<feature type="compositionally biased region" description="Polar residues" evidence="1">
    <location>
        <begin position="530"/>
        <end position="540"/>
    </location>
</feature>
<feature type="compositionally biased region" description="Polar residues" evidence="1">
    <location>
        <begin position="375"/>
        <end position="387"/>
    </location>
</feature>
<comment type="caution">
    <text evidence="2">The sequence shown here is derived from an EMBL/GenBank/DDBJ whole genome shotgun (WGS) entry which is preliminary data.</text>
</comment>
<protein>
    <recommendedName>
        <fullName evidence="4">PH domain-containing protein</fullName>
    </recommendedName>
</protein>
<feature type="compositionally biased region" description="Polar residues" evidence="1">
    <location>
        <begin position="198"/>
        <end position="225"/>
    </location>
</feature>
<dbReference type="SUPFAM" id="SSF54236">
    <property type="entry name" value="Ubiquitin-like"/>
    <property type="match status" value="1"/>
</dbReference>